<name>A0A9P0BYE5_CHRIL</name>
<reference evidence="2" key="1">
    <citation type="submission" date="2021-12" db="EMBL/GenBank/DDBJ databases">
        <authorList>
            <person name="King R."/>
        </authorList>
    </citation>
    <scope>NUCLEOTIDE SEQUENCE</scope>
</reference>
<gene>
    <name evidence="2" type="ORF">CINC_LOCUS10303</name>
</gene>
<organism evidence="2 3">
    <name type="scientific">Chrysodeixis includens</name>
    <name type="common">Soybean looper</name>
    <name type="synonym">Pseudoplusia includens</name>
    <dbReference type="NCBI Taxonomy" id="689277"/>
    <lineage>
        <taxon>Eukaryota</taxon>
        <taxon>Metazoa</taxon>
        <taxon>Ecdysozoa</taxon>
        <taxon>Arthropoda</taxon>
        <taxon>Hexapoda</taxon>
        <taxon>Insecta</taxon>
        <taxon>Pterygota</taxon>
        <taxon>Neoptera</taxon>
        <taxon>Endopterygota</taxon>
        <taxon>Lepidoptera</taxon>
        <taxon>Glossata</taxon>
        <taxon>Ditrysia</taxon>
        <taxon>Noctuoidea</taxon>
        <taxon>Noctuidae</taxon>
        <taxon>Plusiinae</taxon>
        <taxon>Chrysodeixis</taxon>
    </lineage>
</organism>
<evidence type="ECO:0000313" key="3">
    <source>
        <dbReference type="Proteomes" id="UP001154114"/>
    </source>
</evidence>
<protein>
    <submittedName>
        <fullName evidence="2">Uncharacterized protein</fullName>
    </submittedName>
</protein>
<sequence>MRNASDTLELAIDKAERVNVVDKLSVEGNSGKITSCGGSTSSSGGGASPGRHARALLPHTTPSHHTPCTQATRCQLIHTNKAIPKHECTQTQHSTESTAGNLSAGNGRVCECRSHNK</sequence>
<accession>A0A9P0BYE5</accession>
<feature type="region of interest" description="Disordered" evidence="1">
    <location>
        <begin position="28"/>
        <end position="67"/>
    </location>
</feature>
<feature type="compositionally biased region" description="Low complexity" evidence="1">
    <location>
        <begin position="58"/>
        <end position="67"/>
    </location>
</feature>
<dbReference type="Proteomes" id="UP001154114">
    <property type="component" value="Chromosome 4"/>
</dbReference>
<dbReference type="AlphaFoldDB" id="A0A9P0BYE5"/>
<evidence type="ECO:0000256" key="1">
    <source>
        <dbReference type="SAM" id="MobiDB-lite"/>
    </source>
</evidence>
<proteinExistence type="predicted"/>
<feature type="compositionally biased region" description="Low complexity" evidence="1">
    <location>
        <begin position="30"/>
        <end position="42"/>
    </location>
</feature>
<keyword evidence="3" id="KW-1185">Reference proteome</keyword>
<dbReference type="EMBL" id="LR824007">
    <property type="protein sequence ID" value="CAH0602980.1"/>
    <property type="molecule type" value="Genomic_DNA"/>
</dbReference>
<evidence type="ECO:0000313" key="2">
    <source>
        <dbReference type="EMBL" id="CAH0602980.1"/>
    </source>
</evidence>